<name>A0A9W7B4A3_9STRA</name>
<dbReference type="PANTHER" id="PTHR10794:SF63">
    <property type="entry name" value="ALPHA_BETA HYDROLASE 1, ISOFORM A"/>
    <property type="match status" value="1"/>
</dbReference>
<keyword evidence="5" id="KW-1185">Reference proteome</keyword>
<dbReference type="InterPro" id="IPR000073">
    <property type="entry name" value="AB_hydrolase_1"/>
</dbReference>
<protein>
    <recommendedName>
        <fullName evidence="3">AB hydrolase-1 domain-containing protein</fullName>
    </recommendedName>
</protein>
<organism evidence="4 5">
    <name type="scientific">Triparma strigata</name>
    <dbReference type="NCBI Taxonomy" id="1606541"/>
    <lineage>
        <taxon>Eukaryota</taxon>
        <taxon>Sar</taxon>
        <taxon>Stramenopiles</taxon>
        <taxon>Ochrophyta</taxon>
        <taxon>Bolidophyceae</taxon>
        <taxon>Parmales</taxon>
        <taxon>Triparmaceae</taxon>
        <taxon>Triparma</taxon>
    </lineage>
</organism>
<dbReference type="Proteomes" id="UP001165085">
    <property type="component" value="Unassembled WGS sequence"/>
</dbReference>
<evidence type="ECO:0000256" key="2">
    <source>
        <dbReference type="SAM" id="MobiDB-lite"/>
    </source>
</evidence>
<proteinExistence type="inferred from homology"/>
<feature type="compositionally biased region" description="Low complexity" evidence="2">
    <location>
        <begin position="436"/>
        <end position="449"/>
    </location>
</feature>
<dbReference type="GO" id="GO:0034338">
    <property type="term" value="F:short-chain carboxylesterase activity"/>
    <property type="evidence" value="ECO:0007669"/>
    <property type="project" value="TreeGrafter"/>
</dbReference>
<dbReference type="Pfam" id="PF12697">
    <property type="entry name" value="Abhydrolase_6"/>
    <property type="match status" value="1"/>
</dbReference>
<feature type="domain" description="AB hydrolase-1" evidence="3">
    <location>
        <begin position="171"/>
        <end position="392"/>
    </location>
</feature>
<dbReference type="Gene3D" id="3.40.50.1820">
    <property type="entry name" value="alpha/beta hydrolase"/>
    <property type="match status" value="1"/>
</dbReference>
<comment type="similarity">
    <text evidence="1">Belongs to the AB hydrolase superfamily. AB hydrolase 4 family.</text>
</comment>
<accession>A0A9W7B4A3</accession>
<evidence type="ECO:0000259" key="3">
    <source>
        <dbReference type="Pfam" id="PF12697"/>
    </source>
</evidence>
<dbReference type="OrthoDB" id="247542at2759"/>
<evidence type="ECO:0000256" key="1">
    <source>
        <dbReference type="ARBA" id="ARBA00010884"/>
    </source>
</evidence>
<dbReference type="PANTHER" id="PTHR10794">
    <property type="entry name" value="ABHYDROLASE DOMAIN-CONTAINING PROTEIN"/>
    <property type="match status" value="1"/>
</dbReference>
<dbReference type="InterPro" id="IPR029058">
    <property type="entry name" value="AB_hydrolase_fold"/>
</dbReference>
<dbReference type="AlphaFoldDB" id="A0A9W7B4A3"/>
<gene>
    <name evidence="4" type="ORF">TrST_g7887</name>
</gene>
<evidence type="ECO:0000313" key="4">
    <source>
        <dbReference type="EMBL" id="GMH79629.1"/>
    </source>
</evidence>
<comment type="caution">
    <text evidence="4">The sequence shown here is derived from an EMBL/GenBank/DDBJ whole genome shotgun (WGS) entry which is preliminary data.</text>
</comment>
<dbReference type="SUPFAM" id="SSF53474">
    <property type="entry name" value="alpha/beta-Hydrolases"/>
    <property type="match status" value="1"/>
</dbReference>
<dbReference type="GO" id="GO:0047372">
    <property type="term" value="F:monoacylglycerol lipase activity"/>
    <property type="evidence" value="ECO:0007669"/>
    <property type="project" value="TreeGrafter"/>
</dbReference>
<sequence>MLVHLNLIPVIKHIHHMKDLGMRSFIISILFSQYLSSVRIPRLYGSCPKLPSLISRFFPHPLTTFPVFYPKLRGVVTTTFLSKLMPYHLPLFHSILHTLNPFTPTPKHLALQNHVMSEAIDLPDGSQVSLVWPPCSPPFMPGDTLVLVLPGMNNSSETGFVRCLQQTLTLHLTSSLGHVHVCILDYRLTGTSLNLKSSPSSPHPSCADGWKDLSTVISHINFHYSSPPIHLIGQSLGGGMTLKYLGSSPPPPNIISATCVSPPVDYSKVSSHLENGFVSRICNFIMTVPCKISLLLHESTRLAVSNKKKFREAMTCMTVRGFEEAVLVSLLDYDSPEDYYRQNSPLTNIDNINIDTLIVTAEDDPIVPPPMAIENGRLGVAVVDFGGHLGFFDFMGWSWADRVVVEHVGMRMRDWEGGGRGGGSPGRRERTNSMESTGSEASEASSTGSVKVKRRPSVRGALLGF</sequence>
<dbReference type="InterPro" id="IPR050960">
    <property type="entry name" value="AB_hydrolase_4_sf"/>
</dbReference>
<feature type="region of interest" description="Disordered" evidence="2">
    <location>
        <begin position="414"/>
        <end position="465"/>
    </location>
</feature>
<reference evidence="5" key="1">
    <citation type="journal article" date="2023" name="Commun. Biol.">
        <title>Genome analysis of Parmales, the sister group of diatoms, reveals the evolutionary specialization of diatoms from phago-mixotrophs to photoautotrophs.</title>
        <authorList>
            <person name="Ban H."/>
            <person name="Sato S."/>
            <person name="Yoshikawa S."/>
            <person name="Yamada K."/>
            <person name="Nakamura Y."/>
            <person name="Ichinomiya M."/>
            <person name="Sato N."/>
            <person name="Blanc-Mathieu R."/>
            <person name="Endo H."/>
            <person name="Kuwata A."/>
            <person name="Ogata H."/>
        </authorList>
    </citation>
    <scope>NUCLEOTIDE SEQUENCE [LARGE SCALE GENOMIC DNA]</scope>
    <source>
        <strain evidence="5">NIES 3701</strain>
    </source>
</reference>
<evidence type="ECO:0000313" key="5">
    <source>
        <dbReference type="Proteomes" id="UP001165085"/>
    </source>
</evidence>
<dbReference type="EMBL" id="BRXY01000236">
    <property type="protein sequence ID" value="GMH79629.1"/>
    <property type="molecule type" value="Genomic_DNA"/>
</dbReference>